<dbReference type="Proteomes" id="UP000245998">
    <property type="component" value="Unassembled WGS sequence"/>
</dbReference>
<dbReference type="AlphaFoldDB" id="A0A2U1JXS9"/>
<dbReference type="Gene3D" id="3.50.50.60">
    <property type="entry name" value="FAD/NAD(P)-binding domain"/>
    <property type="match status" value="1"/>
</dbReference>
<dbReference type="OrthoDB" id="9766816at2"/>
<name>A0A2U1JXS9_9BACI</name>
<accession>A0A2U1JXS9</accession>
<dbReference type="Gene3D" id="3.30.9.30">
    <property type="match status" value="1"/>
</dbReference>
<dbReference type="InterPro" id="IPR036188">
    <property type="entry name" value="FAD/NAD-bd_sf"/>
</dbReference>
<gene>
    <name evidence="1" type="ORF">DCC39_12465</name>
</gene>
<sequence>MDASYNYPQYSIHRGRLLMRLLKSVKEQIGKEAVITGHHLKSFQAMNDRVEAQFVNRKTGENLPLLL</sequence>
<reference evidence="1 2" key="1">
    <citation type="submission" date="2018-04" db="EMBL/GenBank/DDBJ databases">
        <title>Camelliibacillus theae gen. nov., sp. nov., isolated from Pu'er tea.</title>
        <authorList>
            <person name="Niu L."/>
        </authorList>
    </citation>
    <scope>NUCLEOTIDE SEQUENCE [LARGE SCALE GENOMIC DNA]</scope>
    <source>
        <strain evidence="1 2">T8</strain>
    </source>
</reference>
<proteinExistence type="predicted"/>
<comment type="caution">
    <text evidence="1">The sequence shown here is derived from an EMBL/GenBank/DDBJ whole genome shotgun (WGS) entry which is preliminary data.</text>
</comment>
<dbReference type="RefSeq" id="WP_116555232.1">
    <property type="nucleotide sequence ID" value="NZ_QCZG01000026.1"/>
</dbReference>
<protein>
    <submittedName>
        <fullName evidence="1">Uncharacterized protein</fullName>
    </submittedName>
</protein>
<evidence type="ECO:0000313" key="1">
    <source>
        <dbReference type="EMBL" id="PWA09769.1"/>
    </source>
</evidence>
<keyword evidence="2" id="KW-1185">Reference proteome</keyword>
<dbReference type="EMBL" id="QCZG01000026">
    <property type="protein sequence ID" value="PWA09769.1"/>
    <property type="molecule type" value="Genomic_DNA"/>
</dbReference>
<evidence type="ECO:0000313" key="2">
    <source>
        <dbReference type="Proteomes" id="UP000245998"/>
    </source>
</evidence>
<organism evidence="1 2">
    <name type="scientific">Pueribacillus theae</name>
    <dbReference type="NCBI Taxonomy" id="2171751"/>
    <lineage>
        <taxon>Bacteria</taxon>
        <taxon>Bacillati</taxon>
        <taxon>Bacillota</taxon>
        <taxon>Bacilli</taxon>
        <taxon>Bacillales</taxon>
        <taxon>Bacillaceae</taxon>
        <taxon>Pueribacillus</taxon>
    </lineage>
</organism>